<organism evidence="1 2">
    <name type="scientific">Streptomyces mimosae</name>
    <dbReference type="NCBI Taxonomy" id="2586635"/>
    <lineage>
        <taxon>Bacteria</taxon>
        <taxon>Bacillati</taxon>
        <taxon>Actinomycetota</taxon>
        <taxon>Actinomycetes</taxon>
        <taxon>Kitasatosporales</taxon>
        <taxon>Streptomycetaceae</taxon>
        <taxon>Streptomyces</taxon>
    </lineage>
</organism>
<gene>
    <name evidence="1" type="ORF">FH607_015790</name>
</gene>
<dbReference type="OrthoDB" id="4173390at2"/>
<evidence type="ECO:0000313" key="1">
    <source>
        <dbReference type="EMBL" id="KAB8164682.1"/>
    </source>
</evidence>
<dbReference type="EMBL" id="VDLY02000009">
    <property type="protein sequence ID" value="KAB8164682.1"/>
    <property type="molecule type" value="Genomic_DNA"/>
</dbReference>
<sequence>MSGSSVSWIPRFFDLGYRITFARRIAPRELLSRMGADPGSPRRYTAIEAALAQRGVATSHWVARAGLHRGWAYWAYTAKRALLPSEPERFVNGDEVSLTVAAQRFGTVLPARGMVESERLLSAVVGCP</sequence>
<dbReference type="RefSeq" id="WP_139668935.1">
    <property type="nucleotide sequence ID" value="NZ_VDLY02000009.1"/>
</dbReference>
<accession>A0A5N6A8X4</accession>
<reference evidence="1" key="1">
    <citation type="submission" date="2019-10" db="EMBL/GenBank/DDBJ databases">
        <title>Nonomuraea sp. nov., isolated from Phyllanthus amarus.</title>
        <authorList>
            <person name="Klykleung N."/>
            <person name="Tanasupawat S."/>
        </authorList>
    </citation>
    <scope>NUCLEOTIDE SEQUENCE [LARGE SCALE GENOMIC DNA]</scope>
    <source>
        <strain evidence="1">3MP-10</strain>
    </source>
</reference>
<name>A0A5N6A8X4_9ACTN</name>
<protein>
    <submittedName>
        <fullName evidence="1">Uncharacterized protein</fullName>
    </submittedName>
</protein>
<comment type="caution">
    <text evidence="1">The sequence shown here is derived from an EMBL/GenBank/DDBJ whole genome shotgun (WGS) entry which is preliminary data.</text>
</comment>
<evidence type="ECO:0000313" key="2">
    <source>
        <dbReference type="Proteomes" id="UP000314251"/>
    </source>
</evidence>
<dbReference type="AlphaFoldDB" id="A0A5N6A8X4"/>
<dbReference type="Proteomes" id="UP000314251">
    <property type="component" value="Unassembled WGS sequence"/>
</dbReference>
<proteinExistence type="predicted"/>
<keyword evidence="2" id="KW-1185">Reference proteome</keyword>